<dbReference type="EMBL" id="QUNO01000001">
    <property type="protein sequence ID" value="REH55926.1"/>
    <property type="molecule type" value="Genomic_DNA"/>
</dbReference>
<dbReference type="Proteomes" id="UP000256269">
    <property type="component" value="Unassembled WGS sequence"/>
</dbReference>
<gene>
    <name evidence="6" type="ORF">BCF44_101954</name>
</gene>
<organism evidence="6 7">
    <name type="scientific">Kutzneria buriramensis</name>
    <dbReference type="NCBI Taxonomy" id="1045776"/>
    <lineage>
        <taxon>Bacteria</taxon>
        <taxon>Bacillati</taxon>
        <taxon>Actinomycetota</taxon>
        <taxon>Actinomycetes</taxon>
        <taxon>Pseudonocardiales</taxon>
        <taxon>Pseudonocardiaceae</taxon>
        <taxon>Kutzneria</taxon>
    </lineage>
</organism>
<evidence type="ECO:0000256" key="4">
    <source>
        <dbReference type="PROSITE-ProRule" id="PRU00335"/>
    </source>
</evidence>
<keyword evidence="2 4" id="KW-0238">DNA-binding</keyword>
<keyword evidence="1" id="KW-0805">Transcription regulation</keyword>
<name>A0A3E0IBJ2_9PSEU</name>
<dbReference type="PRINTS" id="PR00455">
    <property type="entry name" value="HTHTETR"/>
</dbReference>
<dbReference type="GO" id="GO:0000976">
    <property type="term" value="F:transcription cis-regulatory region binding"/>
    <property type="evidence" value="ECO:0007669"/>
    <property type="project" value="TreeGrafter"/>
</dbReference>
<evidence type="ECO:0000256" key="1">
    <source>
        <dbReference type="ARBA" id="ARBA00023015"/>
    </source>
</evidence>
<dbReference type="Gene3D" id="1.10.357.10">
    <property type="entry name" value="Tetracycline Repressor, domain 2"/>
    <property type="match status" value="1"/>
</dbReference>
<dbReference type="PANTHER" id="PTHR30055:SF237">
    <property type="entry name" value="TRANSCRIPTIONAL REPRESSOR MCE3R"/>
    <property type="match status" value="1"/>
</dbReference>
<dbReference type="InterPro" id="IPR050109">
    <property type="entry name" value="HTH-type_TetR-like_transc_reg"/>
</dbReference>
<evidence type="ECO:0000313" key="7">
    <source>
        <dbReference type="Proteomes" id="UP000256269"/>
    </source>
</evidence>
<keyword evidence="3" id="KW-0804">Transcription</keyword>
<dbReference type="OrthoDB" id="9179041at2"/>
<dbReference type="InterPro" id="IPR036271">
    <property type="entry name" value="Tet_transcr_reg_TetR-rel_C_sf"/>
</dbReference>
<feature type="DNA-binding region" description="H-T-H motif" evidence="4">
    <location>
        <begin position="33"/>
        <end position="52"/>
    </location>
</feature>
<proteinExistence type="predicted"/>
<dbReference type="Pfam" id="PF17932">
    <property type="entry name" value="TetR_C_24"/>
    <property type="match status" value="1"/>
</dbReference>
<accession>A0A3E0IBJ2</accession>
<dbReference type="InterPro" id="IPR041490">
    <property type="entry name" value="KstR2_TetR_C"/>
</dbReference>
<protein>
    <submittedName>
        <fullName evidence="6">AcrR family transcriptional regulator</fullName>
    </submittedName>
</protein>
<dbReference type="InterPro" id="IPR001647">
    <property type="entry name" value="HTH_TetR"/>
</dbReference>
<evidence type="ECO:0000256" key="3">
    <source>
        <dbReference type="ARBA" id="ARBA00023163"/>
    </source>
</evidence>
<dbReference type="PANTHER" id="PTHR30055">
    <property type="entry name" value="HTH-TYPE TRANSCRIPTIONAL REGULATOR RUTR"/>
    <property type="match status" value="1"/>
</dbReference>
<dbReference type="SUPFAM" id="SSF46689">
    <property type="entry name" value="Homeodomain-like"/>
    <property type="match status" value="1"/>
</dbReference>
<evidence type="ECO:0000259" key="5">
    <source>
        <dbReference type="PROSITE" id="PS50977"/>
    </source>
</evidence>
<dbReference type="RefSeq" id="WP_116172748.1">
    <property type="nucleotide sequence ID" value="NZ_CP144375.1"/>
</dbReference>
<sequence>MPFAEQTAPPTRREQILAAAAELFARHGFHGVGINDIGAAVGISGPALYRHFRSKDAVLGEMLTSISELLLAGAQSRVRDAVDPEESIRALIGWQVDFALANPALITVQERDLGNLADADRQRVRALQRRYVEVWVTTIRRSRPEVGEPAARAAAHALFGLINSTPHSAHLDRGQMTDLLAAMAYAAVHSLT</sequence>
<dbReference type="FunFam" id="1.10.10.60:FF:000141">
    <property type="entry name" value="TetR family transcriptional regulator"/>
    <property type="match status" value="1"/>
</dbReference>
<dbReference type="GO" id="GO:0045892">
    <property type="term" value="P:negative regulation of DNA-templated transcription"/>
    <property type="evidence" value="ECO:0007669"/>
    <property type="project" value="UniProtKB-ARBA"/>
</dbReference>
<dbReference type="SUPFAM" id="SSF48498">
    <property type="entry name" value="Tetracyclin repressor-like, C-terminal domain"/>
    <property type="match status" value="1"/>
</dbReference>
<dbReference type="PROSITE" id="PS50977">
    <property type="entry name" value="HTH_TETR_2"/>
    <property type="match status" value="1"/>
</dbReference>
<evidence type="ECO:0000313" key="6">
    <source>
        <dbReference type="EMBL" id="REH55926.1"/>
    </source>
</evidence>
<dbReference type="AlphaFoldDB" id="A0A3E0IBJ2"/>
<feature type="domain" description="HTH tetR-type" evidence="5">
    <location>
        <begin position="10"/>
        <end position="70"/>
    </location>
</feature>
<dbReference type="GO" id="GO:0003700">
    <property type="term" value="F:DNA-binding transcription factor activity"/>
    <property type="evidence" value="ECO:0007669"/>
    <property type="project" value="TreeGrafter"/>
</dbReference>
<evidence type="ECO:0000256" key="2">
    <source>
        <dbReference type="ARBA" id="ARBA00023125"/>
    </source>
</evidence>
<dbReference type="Pfam" id="PF00440">
    <property type="entry name" value="TetR_N"/>
    <property type="match status" value="1"/>
</dbReference>
<dbReference type="InterPro" id="IPR009057">
    <property type="entry name" value="Homeodomain-like_sf"/>
</dbReference>
<dbReference type="Gene3D" id="1.10.10.60">
    <property type="entry name" value="Homeodomain-like"/>
    <property type="match status" value="1"/>
</dbReference>
<keyword evidence="7" id="KW-1185">Reference proteome</keyword>
<reference evidence="6 7" key="1">
    <citation type="submission" date="2018-08" db="EMBL/GenBank/DDBJ databases">
        <title>Genomic Encyclopedia of Archaeal and Bacterial Type Strains, Phase II (KMG-II): from individual species to whole genera.</title>
        <authorList>
            <person name="Goeker M."/>
        </authorList>
    </citation>
    <scope>NUCLEOTIDE SEQUENCE [LARGE SCALE GENOMIC DNA]</scope>
    <source>
        <strain evidence="6 7">DSM 45791</strain>
    </source>
</reference>
<comment type="caution">
    <text evidence="6">The sequence shown here is derived from an EMBL/GenBank/DDBJ whole genome shotgun (WGS) entry which is preliminary data.</text>
</comment>